<dbReference type="SMART" id="SM00530">
    <property type="entry name" value="HTH_XRE"/>
    <property type="match status" value="1"/>
</dbReference>
<dbReference type="BioCyc" id="BSUB633149:G1GM8-2011-MONOMER"/>
<dbReference type="InterPro" id="IPR001387">
    <property type="entry name" value="Cro/C1-type_HTH"/>
</dbReference>
<dbReference type="HOGENOM" id="CLU_066192_26_0_5"/>
<organism evidence="2 3">
    <name type="scientific">Brevundimonas subvibrioides (strain ATCC 15264 / DSM 4735 / LMG 14903 / NBRC 16000 / CB 81)</name>
    <name type="common">Caulobacter subvibrioides</name>
    <dbReference type="NCBI Taxonomy" id="633149"/>
    <lineage>
        <taxon>Bacteria</taxon>
        <taxon>Pseudomonadati</taxon>
        <taxon>Pseudomonadota</taxon>
        <taxon>Alphaproteobacteria</taxon>
        <taxon>Caulobacterales</taxon>
        <taxon>Caulobacteraceae</taxon>
        <taxon>Brevundimonas</taxon>
    </lineage>
</organism>
<dbReference type="PROSITE" id="PS50943">
    <property type="entry name" value="HTH_CROC1"/>
    <property type="match status" value="1"/>
</dbReference>
<proteinExistence type="predicted"/>
<dbReference type="CDD" id="cd00093">
    <property type="entry name" value="HTH_XRE"/>
    <property type="match status" value="1"/>
</dbReference>
<dbReference type="Gene3D" id="1.10.260.40">
    <property type="entry name" value="lambda repressor-like DNA-binding domains"/>
    <property type="match status" value="1"/>
</dbReference>
<gene>
    <name evidence="2" type="ordered locus">Bresu_2014</name>
</gene>
<dbReference type="STRING" id="633149.Bresu_2014"/>
<keyword evidence="3" id="KW-1185">Reference proteome</keyword>
<evidence type="ECO:0000259" key="1">
    <source>
        <dbReference type="PROSITE" id="PS50943"/>
    </source>
</evidence>
<dbReference type="SUPFAM" id="SSF47413">
    <property type="entry name" value="lambda repressor-like DNA-binding domains"/>
    <property type="match status" value="1"/>
</dbReference>
<feature type="domain" description="HTH cro/C1-type" evidence="1">
    <location>
        <begin position="21"/>
        <end position="75"/>
    </location>
</feature>
<protein>
    <submittedName>
        <fullName evidence="2">Helix-turn-helix domain protein</fullName>
    </submittedName>
</protein>
<name>D9QI67_BRESC</name>
<sequence length="130" mass="14433">MARSQAAEERQQLDVHVGRQLIAARTLMGLSQSDVGRLVGVTFQQVQKYERGTNRISASVLWTLAEKLNLPVTYFFEGLDEGTVRTPDFVFASLGKVGVEMADAFAKLSPKRQRLLLDLARSFASSDDSR</sequence>
<dbReference type="AlphaFoldDB" id="D9QI67"/>
<dbReference type="InterPro" id="IPR010982">
    <property type="entry name" value="Lambda_DNA-bd_dom_sf"/>
</dbReference>
<dbReference type="eggNOG" id="COG1396">
    <property type="taxonomic scope" value="Bacteria"/>
</dbReference>
<dbReference type="Pfam" id="PF01381">
    <property type="entry name" value="HTH_3"/>
    <property type="match status" value="1"/>
</dbReference>
<reference evidence="3" key="1">
    <citation type="journal article" date="2011" name="J. Bacteriol.">
        <title>Genome sequences of eight morphologically diverse alphaproteobacteria.</title>
        <authorList>
            <consortium name="US DOE Joint Genome Institute"/>
            <person name="Brown P.J."/>
            <person name="Kysela D.T."/>
            <person name="Buechlein A."/>
            <person name="Hemmerich C."/>
            <person name="Brun Y.V."/>
        </authorList>
    </citation>
    <scope>NUCLEOTIDE SEQUENCE [LARGE SCALE GENOMIC DNA]</scope>
    <source>
        <strain evidence="3">ATCC 15264 / DSM 4735 / LMG 14903 / NBRC 16000 / CB 81</strain>
    </source>
</reference>
<accession>D9QI67</accession>
<dbReference type="EMBL" id="CP002102">
    <property type="protein sequence ID" value="ADL01325.1"/>
    <property type="molecule type" value="Genomic_DNA"/>
</dbReference>
<evidence type="ECO:0000313" key="3">
    <source>
        <dbReference type="Proteomes" id="UP000002696"/>
    </source>
</evidence>
<dbReference type="KEGG" id="bsb:Bresu_2014"/>
<dbReference type="Proteomes" id="UP000002696">
    <property type="component" value="Chromosome"/>
</dbReference>
<dbReference type="InParanoid" id="D9QI67"/>
<dbReference type="RefSeq" id="WP_013269426.1">
    <property type="nucleotide sequence ID" value="NC_014375.1"/>
</dbReference>
<evidence type="ECO:0000313" key="2">
    <source>
        <dbReference type="EMBL" id="ADL01325.1"/>
    </source>
</evidence>
<dbReference type="GO" id="GO:0003677">
    <property type="term" value="F:DNA binding"/>
    <property type="evidence" value="ECO:0007669"/>
    <property type="project" value="InterPro"/>
</dbReference>
<dbReference type="OrthoDB" id="7923537at2"/>